<dbReference type="KEGG" id="nar:Saro_0256"/>
<accession>Q2GBR9</accession>
<dbReference type="HOGENOM" id="CLU_2317458_0_0_5"/>
<dbReference type="EMBL" id="CP000248">
    <property type="protein sequence ID" value="ABD24704.1"/>
    <property type="molecule type" value="Genomic_DNA"/>
</dbReference>
<name>Q2GBR9_NOVAD</name>
<keyword evidence="3" id="KW-1185">Reference proteome</keyword>
<reference evidence="3" key="1">
    <citation type="submission" date="2006-01" db="EMBL/GenBank/DDBJ databases">
        <title>Complete sequence of Novosphingobium aromaticivorans DSM 12444.</title>
        <authorList>
            <consortium name="US DOE Joint Genome Institute"/>
            <person name="Copeland A."/>
            <person name="Lucas S."/>
            <person name="Lapidus A."/>
            <person name="Barry K."/>
            <person name="Detter J.C."/>
            <person name="Glavina T."/>
            <person name="Hammon N."/>
            <person name="Israni S."/>
            <person name="Pitluck S."/>
            <person name="Chain P."/>
            <person name="Malfatti S."/>
            <person name="Shin M."/>
            <person name="Vergez L."/>
            <person name="Schmutz J."/>
            <person name="Larimer F."/>
            <person name="Land M."/>
            <person name="Kyrpides N."/>
            <person name="Ivanova N."/>
            <person name="Fredrickson J."/>
            <person name="Balkwill D."/>
            <person name="Romine M.F."/>
            <person name="Richardson P."/>
        </authorList>
    </citation>
    <scope>NUCLEOTIDE SEQUENCE [LARGE SCALE GENOMIC DNA]</scope>
    <source>
        <strain evidence="3">ATCC 700278 / DSM 12444 / CCUG 56034 / CIP 105152 / NBRC 16084 / F199</strain>
    </source>
</reference>
<gene>
    <name evidence="2" type="ordered locus">Saro_0256</name>
</gene>
<sequence length="99" mass="10538">MPFGQTSGAIRAVHRHELLQRAGRDERPASDLQKVQLPLSEKAIDRGPAQAEKLGGIIDRNEHMKTSPKNAPASPGESLGAVTTFRGQTVLENQAAAAS</sequence>
<evidence type="ECO:0000313" key="2">
    <source>
        <dbReference type="EMBL" id="ABD24704.1"/>
    </source>
</evidence>
<dbReference type="AlphaFoldDB" id="Q2GBR9"/>
<evidence type="ECO:0000313" key="3">
    <source>
        <dbReference type="Proteomes" id="UP000009134"/>
    </source>
</evidence>
<proteinExistence type="predicted"/>
<protein>
    <submittedName>
        <fullName evidence="2">Uncharacterized protein</fullName>
    </submittedName>
</protein>
<dbReference type="Proteomes" id="UP000009134">
    <property type="component" value="Chromosome"/>
</dbReference>
<organism evidence="2 3">
    <name type="scientific">Novosphingobium aromaticivorans (strain ATCC 700278 / DSM 12444 / CCUG 56034 / CIP 105152 / NBRC 16084 / F199)</name>
    <dbReference type="NCBI Taxonomy" id="279238"/>
    <lineage>
        <taxon>Bacteria</taxon>
        <taxon>Pseudomonadati</taxon>
        <taxon>Pseudomonadota</taxon>
        <taxon>Alphaproteobacteria</taxon>
        <taxon>Sphingomonadales</taxon>
        <taxon>Sphingomonadaceae</taxon>
        <taxon>Novosphingobium</taxon>
    </lineage>
</organism>
<feature type="region of interest" description="Disordered" evidence="1">
    <location>
        <begin position="58"/>
        <end position="80"/>
    </location>
</feature>
<evidence type="ECO:0000256" key="1">
    <source>
        <dbReference type="SAM" id="MobiDB-lite"/>
    </source>
</evidence>